<evidence type="ECO:0000256" key="4">
    <source>
        <dbReference type="ARBA" id="ARBA00023163"/>
    </source>
</evidence>
<keyword evidence="4" id="KW-0804">Transcription</keyword>
<dbReference type="CDD" id="cd12148">
    <property type="entry name" value="fungal_TF_MHR"/>
    <property type="match status" value="1"/>
</dbReference>
<keyword evidence="6" id="KW-0175">Coiled coil</keyword>
<evidence type="ECO:0000256" key="6">
    <source>
        <dbReference type="SAM" id="Coils"/>
    </source>
</evidence>
<dbReference type="RefSeq" id="XP_056543286.1">
    <property type="nucleotide sequence ID" value="XM_056687731.1"/>
</dbReference>
<gene>
    <name evidence="8" type="ORF">N7482_005606</name>
</gene>
<comment type="caution">
    <text evidence="8">The sequence shown here is derived from an EMBL/GenBank/DDBJ whole genome shotgun (WGS) entry which is preliminary data.</text>
</comment>
<dbReference type="PANTHER" id="PTHR46910">
    <property type="entry name" value="TRANSCRIPTION FACTOR PDR1"/>
    <property type="match status" value="1"/>
</dbReference>
<dbReference type="InterPro" id="IPR007219">
    <property type="entry name" value="XnlR_reg_dom"/>
</dbReference>
<dbReference type="GO" id="GO:0000981">
    <property type="term" value="F:DNA-binding transcription factor activity, RNA polymerase II-specific"/>
    <property type="evidence" value="ECO:0007669"/>
    <property type="project" value="InterPro"/>
</dbReference>
<dbReference type="Pfam" id="PF00172">
    <property type="entry name" value="Zn_clus"/>
    <property type="match status" value="1"/>
</dbReference>
<dbReference type="InterPro" id="IPR001138">
    <property type="entry name" value="Zn2Cys6_DnaBD"/>
</dbReference>
<feature type="domain" description="Xylanolytic transcriptional activator regulatory" evidence="7">
    <location>
        <begin position="242"/>
        <end position="317"/>
    </location>
</feature>
<dbReference type="PANTHER" id="PTHR46910:SF20">
    <property type="entry name" value="ZN(II)2CYS6 TRANSCRIPTION FACTOR (EUROFUNG)-RELATED"/>
    <property type="match status" value="1"/>
</dbReference>
<reference evidence="8" key="2">
    <citation type="journal article" date="2023" name="IMA Fungus">
        <title>Comparative genomic study of the Penicillium genus elucidates a diverse pangenome and 15 lateral gene transfer events.</title>
        <authorList>
            <person name="Petersen C."/>
            <person name="Sorensen T."/>
            <person name="Nielsen M.R."/>
            <person name="Sondergaard T.E."/>
            <person name="Sorensen J.L."/>
            <person name="Fitzpatrick D.A."/>
            <person name="Frisvad J.C."/>
            <person name="Nielsen K.L."/>
        </authorList>
    </citation>
    <scope>NUCLEOTIDE SEQUENCE</scope>
    <source>
        <strain evidence="8">IBT 26290</strain>
    </source>
</reference>
<evidence type="ECO:0000313" key="9">
    <source>
        <dbReference type="Proteomes" id="UP001149163"/>
    </source>
</evidence>
<evidence type="ECO:0000256" key="1">
    <source>
        <dbReference type="ARBA" id="ARBA00022723"/>
    </source>
</evidence>
<evidence type="ECO:0000259" key="7">
    <source>
        <dbReference type="SMART" id="SM00906"/>
    </source>
</evidence>
<evidence type="ECO:0000256" key="5">
    <source>
        <dbReference type="ARBA" id="ARBA00023242"/>
    </source>
</evidence>
<dbReference type="Proteomes" id="UP001149163">
    <property type="component" value="Unassembled WGS sequence"/>
</dbReference>
<keyword evidence="9" id="KW-1185">Reference proteome</keyword>
<dbReference type="EMBL" id="JAPQKN010000003">
    <property type="protein sequence ID" value="KAJ5166825.1"/>
    <property type="molecule type" value="Genomic_DNA"/>
</dbReference>
<dbReference type="GeneID" id="81426907"/>
<keyword evidence="5" id="KW-0539">Nucleus</keyword>
<evidence type="ECO:0000256" key="2">
    <source>
        <dbReference type="ARBA" id="ARBA00023015"/>
    </source>
</evidence>
<keyword evidence="1" id="KW-0479">Metal-binding</keyword>
<feature type="coiled-coil region" evidence="6">
    <location>
        <begin position="33"/>
        <end position="60"/>
    </location>
</feature>
<reference evidence="8" key="1">
    <citation type="submission" date="2022-11" db="EMBL/GenBank/DDBJ databases">
        <authorList>
            <person name="Petersen C."/>
        </authorList>
    </citation>
    <scope>NUCLEOTIDE SEQUENCE</scope>
    <source>
        <strain evidence="8">IBT 26290</strain>
    </source>
</reference>
<dbReference type="AlphaFoldDB" id="A0A9W9LND1"/>
<dbReference type="GO" id="GO:0003677">
    <property type="term" value="F:DNA binding"/>
    <property type="evidence" value="ECO:0007669"/>
    <property type="project" value="UniProtKB-KW"/>
</dbReference>
<protein>
    <submittedName>
        <fullName evidence="8">C6 transcription factor</fullName>
    </submittedName>
</protein>
<evidence type="ECO:0000313" key="8">
    <source>
        <dbReference type="EMBL" id="KAJ5166825.1"/>
    </source>
</evidence>
<dbReference type="OrthoDB" id="4116913at2759"/>
<dbReference type="Pfam" id="PF04082">
    <property type="entry name" value="Fungal_trans"/>
    <property type="match status" value="1"/>
</dbReference>
<dbReference type="SUPFAM" id="SSF57701">
    <property type="entry name" value="Zn2/Cys6 DNA-binding domain"/>
    <property type="match status" value="1"/>
</dbReference>
<dbReference type="GO" id="GO:0008270">
    <property type="term" value="F:zinc ion binding"/>
    <property type="evidence" value="ECO:0007669"/>
    <property type="project" value="InterPro"/>
</dbReference>
<dbReference type="SMART" id="SM00906">
    <property type="entry name" value="Fungal_trans"/>
    <property type="match status" value="1"/>
</dbReference>
<name>A0A9W9LND1_9EURO</name>
<sequence length="542" mass="61914">MHDLKIRCDRAKPACENCRLGGVVCVFTPLPPRKSPREQLEEARAQIKHLEETLRVERASQNRSQSSALAPTISLFDPCGFETTLAAFRWHLQFCTPGVDPNTQLDSLFDFEAFSHGLKQSLDLPHSIPTKVITPKWPSHLMMQQSLEYYENNRLYAIFPMVDSVALRRLLEANDQGSRQGTINAADRACLTALTAFITRLRRHEPAFAEADSNAYMQAVLSSLPQLVMEHTNIRVLEALLLLLLISLAVRILYNLGGNIHKAASQDPDQIRVHQHLRALFWVCYSIDKEMSLRRCQPPIINDADCDLDLPATYVSVSSDHQFFQFQLSLQELLYPTDLRLAVLKSKIYRLLYSPSSLKQPEGTRLQLIRELDEELSDLKSRFPAVCQPDIYTQGDMPDSLLHDLSLRGVNTHLEYYHCLAKIHGASISGEISTTESLSPPSSSMELCYQAARSTLLYISRMRRHIFQETFWIYAQFILTAVFALYQRIITNPPEYHFHEDLRLLENTHEIFLDLKIKDEQGAFPPFVVTEALIRSLIYAVK</sequence>
<dbReference type="InterPro" id="IPR050987">
    <property type="entry name" value="AtrR-like"/>
</dbReference>
<dbReference type="Gene3D" id="4.10.240.10">
    <property type="entry name" value="Zn(2)-C6 fungal-type DNA-binding domain"/>
    <property type="match status" value="1"/>
</dbReference>
<proteinExistence type="predicted"/>
<dbReference type="CDD" id="cd00067">
    <property type="entry name" value="GAL4"/>
    <property type="match status" value="1"/>
</dbReference>
<keyword evidence="2" id="KW-0805">Transcription regulation</keyword>
<dbReference type="GO" id="GO:0006351">
    <property type="term" value="P:DNA-templated transcription"/>
    <property type="evidence" value="ECO:0007669"/>
    <property type="project" value="InterPro"/>
</dbReference>
<dbReference type="InterPro" id="IPR036864">
    <property type="entry name" value="Zn2-C6_fun-type_DNA-bd_sf"/>
</dbReference>
<evidence type="ECO:0000256" key="3">
    <source>
        <dbReference type="ARBA" id="ARBA00023125"/>
    </source>
</evidence>
<keyword evidence="3" id="KW-0238">DNA-binding</keyword>
<organism evidence="8 9">
    <name type="scientific">Penicillium canariense</name>
    <dbReference type="NCBI Taxonomy" id="189055"/>
    <lineage>
        <taxon>Eukaryota</taxon>
        <taxon>Fungi</taxon>
        <taxon>Dikarya</taxon>
        <taxon>Ascomycota</taxon>
        <taxon>Pezizomycotina</taxon>
        <taxon>Eurotiomycetes</taxon>
        <taxon>Eurotiomycetidae</taxon>
        <taxon>Eurotiales</taxon>
        <taxon>Aspergillaceae</taxon>
        <taxon>Penicillium</taxon>
    </lineage>
</organism>
<accession>A0A9W9LND1</accession>